<dbReference type="AlphaFoldDB" id="A0A2H1E6Q5"/>
<protein>
    <submittedName>
        <fullName evidence="1">Uncharacterized protein</fullName>
    </submittedName>
</protein>
<dbReference type="GeneID" id="47722142"/>
<dbReference type="KEGG" id="tmar:MARIT_0543"/>
<dbReference type="Proteomes" id="UP000231564">
    <property type="component" value="Chromosome MARIT"/>
</dbReference>
<evidence type="ECO:0000313" key="2">
    <source>
        <dbReference type="Proteomes" id="UP000231564"/>
    </source>
</evidence>
<organism evidence="1 2">
    <name type="scientific">Tenacibaculum maritimum NCIMB 2154</name>
    <dbReference type="NCBI Taxonomy" id="1349785"/>
    <lineage>
        <taxon>Bacteria</taxon>
        <taxon>Pseudomonadati</taxon>
        <taxon>Bacteroidota</taxon>
        <taxon>Flavobacteriia</taxon>
        <taxon>Flavobacteriales</taxon>
        <taxon>Flavobacteriaceae</taxon>
        <taxon>Tenacibaculum</taxon>
    </lineage>
</organism>
<keyword evidence="2" id="KW-1185">Reference proteome</keyword>
<dbReference type="EMBL" id="LT634361">
    <property type="protein sequence ID" value="SFZ80438.1"/>
    <property type="molecule type" value="Genomic_DNA"/>
</dbReference>
<name>A0A2H1E6Q5_9FLAO</name>
<proteinExistence type="predicted"/>
<reference evidence="1 2" key="1">
    <citation type="submission" date="2016-11" db="EMBL/GenBank/DDBJ databases">
        <authorList>
            <person name="Jaros S."/>
            <person name="Januszkiewicz K."/>
            <person name="Wedrychowicz H."/>
        </authorList>
    </citation>
    <scope>NUCLEOTIDE SEQUENCE [LARGE SCALE GENOMIC DNA]</scope>
    <source>
        <strain evidence="1">NCIMB 2154T</strain>
    </source>
</reference>
<gene>
    <name evidence="1" type="ORF">MARIT_0543</name>
</gene>
<dbReference type="OrthoDB" id="1377058at2"/>
<dbReference type="RefSeq" id="WP_100210680.1">
    <property type="nucleotide sequence ID" value="NZ_CP138495.1"/>
</dbReference>
<evidence type="ECO:0000313" key="1">
    <source>
        <dbReference type="EMBL" id="SFZ80438.1"/>
    </source>
</evidence>
<sequence>MSKHKGLHKEQNLLSQQIQLTEKLQIQLKQYQKLFNVEMSCKNQAYFFILECGYFDKYKEYIKQNPVKN</sequence>
<accession>A0A2H1E6Q5</accession>